<proteinExistence type="predicted"/>
<evidence type="ECO:0000313" key="2">
    <source>
        <dbReference type="WBParaSite" id="JU765_v2.g16701.t1"/>
    </source>
</evidence>
<evidence type="ECO:0000313" key="1">
    <source>
        <dbReference type="Proteomes" id="UP000887576"/>
    </source>
</evidence>
<dbReference type="Proteomes" id="UP000887576">
    <property type="component" value="Unplaced"/>
</dbReference>
<sequence length="77" mass="8018">MSAPQGILSSGKKCEGHVKIVAPEGAAEKKSDDPPAPPPDPSKVTAPVVNFAIKDEVELLRAGQMNAHGQHVKPQGK</sequence>
<accession>A0AC34QIR1</accession>
<dbReference type="WBParaSite" id="JU765_v2.g16701.t1">
    <property type="protein sequence ID" value="JU765_v2.g16701.t1"/>
    <property type="gene ID" value="JU765_v2.g16701"/>
</dbReference>
<organism evidence="1 2">
    <name type="scientific">Panagrolaimus sp. JU765</name>
    <dbReference type="NCBI Taxonomy" id="591449"/>
    <lineage>
        <taxon>Eukaryota</taxon>
        <taxon>Metazoa</taxon>
        <taxon>Ecdysozoa</taxon>
        <taxon>Nematoda</taxon>
        <taxon>Chromadorea</taxon>
        <taxon>Rhabditida</taxon>
        <taxon>Tylenchina</taxon>
        <taxon>Panagrolaimomorpha</taxon>
        <taxon>Panagrolaimoidea</taxon>
        <taxon>Panagrolaimidae</taxon>
        <taxon>Panagrolaimus</taxon>
    </lineage>
</organism>
<name>A0AC34QIR1_9BILA</name>
<protein>
    <submittedName>
        <fullName evidence="2">Death-associated protein 1</fullName>
    </submittedName>
</protein>
<reference evidence="2" key="1">
    <citation type="submission" date="2022-11" db="UniProtKB">
        <authorList>
            <consortium name="WormBaseParasite"/>
        </authorList>
    </citation>
    <scope>IDENTIFICATION</scope>
</reference>